<evidence type="ECO:0000313" key="3">
    <source>
        <dbReference type="Proteomes" id="UP000619238"/>
    </source>
</evidence>
<dbReference type="RefSeq" id="WP_187563028.1">
    <property type="nucleotide sequence ID" value="NZ_JACGWS010000009.1"/>
</dbReference>
<feature type="coiled-coil region" evidence="1">
    <location>
        <begin position="137"/>
        <end position="164"/>
    </location>
</feature>
<gene>
    <name evidence="2" type="ORF">H2O64_15010</name>
</gene>
<name>A0ABR7QBP6_9FLAO</name>
<comment type="caution">
    <text evidence="2">The sequence shown here is derived from an EMBL/GenBank/DDBJ whole genome shotgun (WGS) entry which is preliminary data.</text>
</comment>
<proteinExistence type="predicted"/>
<keyword evidence="1" id="KW-0175">Coiled coil</keyword>
<feature type="coiled-coil region" evidence="1">
    <location>
        <begin position="10"/>
        <end position="70"/>
    </location>
</feature>
<evidence type="ECO:0000313" key="2">
    <source>
        <dbReference type="EMBL" id="MBC8755986.1"/>
    </source>
</evidence>
<organism evidence="2 3">
    <name type="scientific">Kordia aestuariivivens</name>
    <dbReference type="NCBI Taxonomy" id="2759037"/>
    <lineage>
        <taxon>Bacteria</taxon>
        <taxon>Pseudomonadati</taxon>
        <taxon>Bacteroidota</taxon>
        <taxon>Flavobacteriia</taxon>
        <taxon>Flavobacteriales</taxon>
        <taxon>Flavobacteriaceae</taxon>
        <taxon>Kordia</taxon>
    </lineage>
</organism>
<keyword evidence="3" id="KW-1185">Reference proteome</keyword>
<evidence type="ECO:0000256" key="1">
    <source>
        <dbReference type="SAM" id="Coils"/>
    </source>
</evidence>
<sequence length="474" mass="55107">MSRTFKVASFDQTERYINELKTQQRNLQSQMNSVEKNAKNAARKEAEKRAQELRHEIDLMERNLENQLGNLSAEMKSNYLEHKRDLNTKTKEFQRNISDLKNWTKQSLHILKTEVDSKFQEQQSQINHNRGKLNEIFQKEANAKEQAEKNLKDLVALVKIIEGNTNHQKFAEGELHKINSRIKHLFESDIPSESVISNAFSITNDLYDLETDIIKKENLFNVRHTMILNQAQELLKIMNHNRNELYFKDEEGNELRDDNDEKIQVEVNFWTENEYQKTEDLVKELETELIEKKKAPELDNARLDEITDTLEIFKKKQETLVITACERGLASEERIVISDDLIQAFLEQGFELKDGIASHNFMGNEENNTETDQREGVVAVLKNGVGTEITLIIQPDRTKKKNKIIFHRNDEHDLSEREYTEYLQKINDYIESKGYDMGELSAPKGIGDVRLEALADVNALKKVGLGKKLKEQLS</sequence>
<dbReference type="EMBL" id="JACGWS010000009">
    <property type="protein sequence ID" value="MBC8755986.1"/>
    <property type="molecule type" value="Genomic_DNA"/>
</dbReference>
<protein>
    <submittedName>
        <fullName evidence="2">Uncharacterized protein</fullName>
    </submittedName>
</protein>
<dbReference type="Proteomes" id="UP000619238">
    <property type="component" value="Unassembled WGS sequence"/>
</dbReference>
<accession>A0ABR7QBP6</accession>
<reference evidence="2 3" key="1">
    <citation type="submission" date="2020-07" db="EMBL/GenBank/DDBJ databases">
        <title>Description of Kordia aestuariivivens sp. nov., isolated from a tidal flat.</title>
        <authorList>
            <person name="Park S."/>
            <person name="Yoon J.-H."/>
        </authorList>
    </citation>
    <scope>NUCLEOTIDE SEQUENCE [LARGE SCALE GENOMIC DNA]</scope>
    <source>
        <strain evidence="2 3">YSTF-M3</strain>
    </source>
</reference>